<evidence type="ECO:0000256" key="3">
    <source>
        <dbReference type="SAM" id="SignalP"/>
    </source>
</evidence>
<evidence type="ECO:0000256" key="1">
    <source>
        <dbReference type="SAM" id="MobiDB-lite"/>
    </source>
</evidence>
<feature type="signal peptide" evidence="3">
    <location>
        <begin position="1"/>
        <end position="23"/>
    </location>
</feature>
<feature type="transmembrane region" description="Helical" evidence="2">
    <location>
        <begin position="162"/>
        <end position="181"/>
    </location>
</feature>
<reference evidence="4" key="1">
    <citation type="journal article" date="2021" name="PeerJ">
        <title>Extensive microbial diversity within the chicken gut microbiome revealed by metagenomics and culture.</title>
        <authorList>
            <person name="Gilroy R."/>
            <person name="Ravi A."/>
            <person name="Getino M."/>
            <person name="Pursley I."/>
            <person name="Horton D.L."/>
            <person name="Alikhan N.F."/>
            <person name="Baker D."/>
            <person name="Gharbi K."/>
            <person name="Hall N."/>
            <person name="Watson M."/>
            <person name="Adriaenssens E.M."/>
            <person name="Foster-Nyarko E."/>
            <person name="Jarju S."/>
            <person name="Secka A."/>
            <person name="Antonio M."/>
            <person name="Oren A."/>
            <person name="Chaudhuri R.R."/>
            <person name="La Ragione R."/>
            <person name="Hildebrand F."/>
            <person name="Pallen M.J."/>
        </authorList>
    </citation>
    <scope>NUCLEOTIDE SEQUENCE</scope>
    <source>
        <strain evidence="4">CHK121-7720</strain>
    </source>
</reference>
<comment type="caution">
    <text evidence="4">The sequence shown here is derived from an EMBL/GenBank/DDBJ whole genome shotgun (WGS) entry which is preliminary data.</text>
</comment>
<keyword evidence="2" id="KW-0812">Transmembrane</keyword>
<keyword evidence="2" id="KW-1133">Transmembrane helix</keyword>
<feature type="region of interest" description="Disordered" evidence="1">
    <location>
        <begin position="304"/>
        <end position="339"/>
    </location>
</feature>
<organism evidence="4 5">
    <name type="scientific">Barnesiella viscericola</name>
    <dbReference type="NCBI Taxonomy" id="397865"/>
    <lineage>
        <taxon>Bacteria</taxon>
        <taxon>Pseudomonadati</taxon>
        <taxon>Bacteroidota</taxon>
        <taxon>Bacteroidia</taxon>
        <taxon>Bacteroidales</taxon>
        <taxon>Barnesiellaceae</taxon>
        <taxon>Barnesiella</taxon>
    </lineage>
</organism>
<name>A0A921MRL2_9BACT</name>
<gene>
    <name evidence="4" type="ORF">K8U91_07405</name>
</gene>
<evidence type="ECO:0000256" key="2">
    <source>
        <dbReference type="SAM" id="Phobius"/>
    </source>
</evidence>
<keyword evidence="3" id="KW-0732">Signal</keyword>
<dbReference type="EMBL" id="DYUD01000023">
    <property type="protein sequence ID" value="HJG89279.1"/>
    <property type="molecule type" value="Genomic_DNA"/>
</dbReference>
<feature type="chain" id="PRO_5037779762" evidence="3">
    <location>
        <begin position="24"/>
        <end position="339"/>
    </location>
</feature>
<dbReference type="RefSeq" id="WP_273306323.1">
    <property type="nucleotide sequence ID" value="NZ_DYUD01000023.1"/>
</dbReference>
<evidence type="ECO:0000313" key="5">
    <source>
        <dbReference type="Proteomes" id="UP000757103"/>
    </source>
</evidence>
<dbReference type="Proteomes" id="UP000757103">
    <property type="component" value="Unassembled WGS sequence"/>
</dbReference>
<feature type="compositionally biased region" description="Basic and acidic residues" evidence="1">
    <location>
        <begin position="305"/>
        <end position="315"/>
    </location>
</feature>
<evidence type="ECO:0000313" key="4">
    <source>
        <dbReference type="EMBL" id="HJG89279.1"/>
    </source>
</evidence>
<protein>
    <submittedName>
        <fullName evidence="4">Cell wall anchor protein</fullName>
    </submittedName>
</protein>
<dbReference type="AlphaFoldDB" id="A0A921MRL2"/>
<sequence>MKVRFIILQMFCGCLLVSQSVVSASAQNHIVVRAQMDSAAIMMGDQTTVRLEVSQDKGKFVRLPIIQDTLVAGVEVLKISKPDTLDLKNNRIQINNEVLITSFDSGLYYLPPFKYVIDNDTFETQSLSLKVVPVPVDTTHAEFDIKGVDAPPFVLWDYVSAWVVYLLIALVVIAAGIYAYWRWGRKVKTGDAVDETQIIPPYERAMQALHELKDSKLWQQGQEKAYYTALTEILRVYIDQRFHINAMEMTSTQIVETLRRNEETKAVNQQLRDILEMADFVKFAKMRPLPDDNVQVMRYAENFVEETKPEEKTPEVADATPESAPKSESLDEESGNPKK</sequence>
<proteinExistence type="predicted"/>
<keyword evidence="2" id="KW-0472">Membrane</keyword>
<reference evidence="4" key="2">
    <citation type="submission" date="2021-09" db="EMBL/GenBank/DDBJ databases">
        <authorList>
            <person name="Gilroy R."/>
        </authorList>
    </citation>
    <scope>NUCLEOTIDE SEQUENCE</scope>
    <source>
        <strain evidence="4">CHK121-7720</strain>
    </source>
</reference>
<accession>A0A921MRL2</accession>
<feature type="compositionally biased region" description="Acidic residues" evidence="1">
    <location>
        <begin position="330"/>
        <end position="339"/>
    </location>
</feature>